<dbReference type="Gene3D" id="1.10.1740.10">
    <property type="match status" value="1"/>
</dbReference>
<feature type="domain" description="RNA polymerase sigma-70 region 2" evidence="6">
    <location>
        <begin position="38"/>
        <end position="107"/>
    </location>
</feature>
<evidence type="ECO:0000256" key="2">
    <source>
        <dbReference type="ARBA" id="ARBA00023015"/>
    </source>
</evidence>
<dbReference type="Gene3D" id="1.10.10.10">
    <property type="entry name" value="Winged helix-like DNA-binding domain superfamily/Winged helix DNA-binding domain"/>
    <property type="match status" value="1"/>
</dbReference>
<comment type="similarity">
    <text evidence="1">Belongs to the sigma-70 factor family. ECF subfamily.</text>
</comment>
<dbReference type="Pfam" id="PF04542">
    <property type="entry name" value="Sigma70_r2"/>
    <property type="match status" value="1"/>
</dbReference>
<dbReference type="PANTHER" id="PTHR43133:SF8">
    <property type="entry name" value="RNA POLYMERASE SIGMA FACTOR HI_1459-RELATED"/>
    <property type="match status" value="1"/>
</dbReference>
<dbReference type="InterPro" id="IPR013325">
    <property type="entry name" value="RNA_pol_sigma_r2"/>
</dbReference>
<name>A0ABM8ENE7_9BACT</name>
<gene>
    <name evidence="8" type="primary">rpoE_2</name>
    <name evidence="8" type="ORF">GURASL_28940</name>
</gene>
<evidence type="ECO:0000256" key="1">
    <source>
        <dbReference type="ARBA" id="ARBA00010641"/>
    </source>
</evidence>
<evidence type="ECO:0000313" key="8">
    <source>
        <dbReference type="EMBL" id="BDV43971.1"/>
    </source>
</evidence>
<proteinExistence type="inferred from homology"/>
<reference evidence="8 9" key="1">
    <citation type="submission" date="2022-12" db="EMBL/GenBank/DDBJ databases">
        <title>Polyphasic characterization of Geotalea uranireducens NIT-SL11 newly isolated from a complex of sewage sludge and microbially reduced graphene oxide.</title>
        <authorList>
            <person name="Xie L."/>
            <person name="Yoshida N."/>
            <person name="Meng L."/>
        </authorList>
    </citation>
    <scope>NUCLEOTIDE SEQUENCE [LARGE SCALE GENOMIC DNA]</scope>
    <source>
        <strain evidence="8 9">NIT-SL11</strain>
    </source>
</reference>
<dbReference type="PANTHER" id="PTHR43133">
    <property type="entry name" value="RNA POLYMERASE ECF-TYPE SIGMA FACTO"/>
    <property type="match status" value="1"/>
</dbReference>
<dbReference type="InterPro" id="IPR013249">
    <property type="entry name" value="RNA_pol_sigma70_r4_t2"/>
</dbReference>
<dbReference type="InterPro" id="IPR007627">
    <property type="entry name" value="RNA_pol_sigma70_r2"/>
</dbReference>
<keyword evidence="3" id="KW-0731">Sigma factor</keyword>
<evidence type="ECO:0000259" key="7">
    <source>
        <dbReference type="Pfam" id="PF08281"/>
    </source>
</evidence>
<dbReference type="Proteomes" id="UP001317705">
    <property type="component" value="Chromosome"/>
</dbReference>
<dbReference type="Pfam" id="PF08281">
    <property type="entry name" value="Sigma70_r4_2"/>
    <property type="match status" value="1"/>
</dbReference>
<dbReference type="SUPFAM" id="SSF88659">
    <property type="entry name" value="Sigma3 and sigma4 domains of RNA polymerase sigma factors"/>
    <property type="match status" value="1"/>
</dbReference>
<dbReference type="InterPro" id="IPR014284">
    <property type="entry name" value="RNA_pol_sigma-70_dom"/>
</dbReference>
<evidence type="ECO:0000313" key="9">
    <source>
        <dbReference type="Proteomes" id="UP001317705"/>
    </source>
</evidence>
<dbReference type="EMBL" id="AP027151">
    <property type="protein sequence ID" value="BDV43971.1"/>
    <property type="molecule type" value="Genomic_DNA"/>
</dbReference>
<feature type="domain" description="RNA polymerase sigma factor 70 region 4 type 2" evidence="7">
    <location>
        <begin position="138"/>
        <end position="188"/>
    </location>
</feature>
<evidence type="ECO:0000256" key="4">
    <source>
        <dbReference type="ARBA" id="ARBA00023125"/>
    </source>
</evidence>
<dbReference type="InterPro" id="IPR013324">
    <property type="entry name" value="RNA_pol_sigma_r3/r4-like"/>
</dbReference>
<protein>
    <submittedName>
        <fullName evidence="8">RNA polymerase sigma factor</fullName>
    </submittedName>
</protein>
<keyword evidence="2" id="KW-0805">Transcription regulation</keyword>
<dbReference type="InterPro" id="IPR039425">
    <property type="entry name" value="RNA_pol_sigma-70-like"/>
</dbReference>
<dbReference type="InterPro" id="IPR036388">
    <property type="entry name" value="WH-like_DNA-bd_sf"/>
</dbReference>
<evidence type="ECO:0000256" key="5">
    <source>
        <dbReference type="ARBA" id="ARBA00023163"/>
    </source>
</evidence>
<evidence type="ECO:0000256" key="3">
    <source>
        <dbReference type="ARBA" id="ARBA00023082"/>
    </source>
</evidence>
<keyword evidence="9" id="KW-1185">Reference proteome</keyword>
<evidence type="ECO:0000259" key="6">
    <source>
        <dbReference type="Pfam" id="PF04542"/>
    </source>
</evidence>
<dbReference type="NCBIfam" id="TIGR02937">
    <property type="entry name" value="sigma70-ECF"/>
    <property type="match status" value="1"/>
</dbReference>
<organism evidence="8 9">
    <name type="scientific">Geotalea uraniireducens</name>
    <dbReference type="NCBI Taxonomy" id="351604"/>
    <lineage>
        <taxon>Bacteria</taxon>
        <taxon>Pseudomonadati</taxon>
        <taxon>Thermodesulfobacteriota</taxon>
        <taxon>Desulfuromonadia</taxon>
        <taxon>Geobacterales</taxon>
        <taxon>Geobacteraceae</taxon>
        <taxon>Geotalea</taxon>
    </lineage>
</organism>
<sequence length="205" mass="23173">MRRNGVYPTSNEAHGEAMDDQTIIECVLNGDVNAYALLVRKYHRNLLAFIFRLVRDPHLAEDIGQEVFLNVYKELPRFDTGRGTPFAAWLFIVARNQCIDELRRRRRAEPAAVEQLERLAAGGESAEEALLRREELAALAATVRDLPEPFRATIIMSLKGATLDEIARKSGVPRATVKTRLFRAKEKIALVLKEHFGGVGHERRV</sequence>
<dbReference type="SUPFAM" id="SSF88946">
    <property type="entry name" value="Sigma2 domain of RNA polymerase sigma factors"/>
    <property type="match status" value="1"/>
</dbReference>
<accession>A0ABM8ENE7</accession>
<keyword evidence="4" id="KW-0238">DNA-binding</keyword>
<keyword evidence="5" id="KW-0804">Transcription</keyword>